<feature type="domain" description="PIH1 N-terminal" evidence="5">
    <location>
        <begin position="59"/>
        <end position="225"/>
    </location>
</feature>
<feature type="region of interest" description="Disordered" evidence="4">
    <location>
        <begin position="410"/>
        <end position="524"/>
    </location>
</feature>
<dbReference type="GO" id="GO:0005737">
    <property type="term" value="C:cytoplasm"/>
    <property type="evidence" value="ECO:0007669"/>
    <property type="project" value="UniProtKB-SubCell"/>
</dbReference>
<dbReference type="PANTHER" id="PTHR22997">
    <property type="entry name" value="PIH1 DOMAIN-CONTAINING PROTEIN 1"/>
    <property type="match status" value="1"/>
</dbReference>
<dbReference type="InterPro" id="IPR008978">
    <property type="entry name" value="HSP20-like_chaperone"/>
</dbReference>
<keyword evidence="2 3" id="KW-0963">Cytoplasm</keyword>
<evidence type="ECO:0000256" key="3">
    <source>
        <dbReference type="HAMAP-Rule" id="MF_03069"/>
    </source>
</evidence>
<feature type="compositionally biased region" description="Basic and acidic residues" evidence="4">
    <location>
        <begin position="466"/>
        <end position="476"/>
    </location>
</feature>
<evidence type="ECO:0000313" key="7">
    <source>
        <dbReference type="EMBL" id="CAD9690260.1"/>
    </source>
</evidence>
<dbReference type="InterPro" id="IPR034727">
    <property type="entry name" value="Kintoun"/>
</dbReference>
<comment type="function">
    <text evidence="3">Required for cytoplasmic pre-assembly of axonemal dyneins, thereby playing a central role in motility in cilia and flagella. Involved in pre-assembly of dynein arm complexes in the cytoplasm before intraflagellar transport loads them for the ciliary compartment.</text>
</comment>
<organism evidence="7">
    <name type="scientific">Mucochytrium quahogii</name>
    <dbReference type="NCBI Taxonomy" id="96639"/>
    <lineage>
        <taxon>Eukaryota</taxon>
        <taxon>Sar</taxon>
        <taxon>Stramenopiles</taxon>
        <taxon>Bigyra</taxon>
        <taxon>Labyrinthulomycetes</taxon>
        <taxon>Thraustochytrida</taxon>
        <taxon>Thraustochytriidae</taxon>
        <taxon>Mucochytrium</taxon>
    </lineage>
</organism>
<dbReference type="Pfam" id="PF18201">
    <property type="entry name" value="PIH1_CS"/>
    <property type="match status" value="1"/>
</dbReference>
<evidence type="ECO:0000256" key="1">
    <source>
        <dbReference type="ARBA" id="ARBA00004496"/>
    </source>
</evidence>
<feature type="compositionally biased region" description="Basic and acidic residues" evidence="4">
    <location>
        <begin position="410"/>
        <end position="445"/>
    </location>
</feature>
<comment type="similarity">
    <text evidence="3">Belongs to the PIH1 family. Kintoun subfamily.</text>
</comment>
<dbReference type="HAMAP" id="MF_03069">
    <property type="entry name" value="Kintoun"/>
    <property type="match status" value="1"/>
</dbReference>
<proteinExistence type="inferred from homology"/>
<feature type="region of interest" description="Disordered" evidence="4">
    <location>
        <begin position="554"/>
        <end position="607"/>
    </location>
</feature>
<feature type="compositionally biased region" description="Acidic residues" evidence="4">
    <location>
        <begin position="510"/>
        <end position="524"/>
    </location>
</feature>
<evidence type="ECO:0000256" key="2">
    <source>
        <dbReference type="ARBA" id="ARBA00022490"/>
    </source>
</evidence>
<name>A0A7S2S5N0_9STRA</name>
<feature type="compositionally biased region" description="Basic and acidic residues" evidence="4">
    <location>
        <begin position="574"/>
        <end position="594"/>
    </location>
</feature>
<dbReference type="InterPro" id="IPR041442">
    <property type="entry name" value="PIH1D1/2/3_CS-like"/>
</dbReference>
<evidence type="ECO:0000256" key="4">
    <source>
        <dbReference type="SAM" id="MobiDB-lite"/>
    </source>
</evidence>
<dbReference type="Gene3D" id="2.60.40.790">
    <property type="match status" value="1"/>
</dbReference>
<feature type="region of interest" description="Disordered" evidence="4">
    <location>
        <begin position="234"/>
        <end position="261"/>
    </location>
</feature>
<sequence>MDTQKPSEMPDDVFNQCLKQAMDQNKEKLDLSKDEQEKFMNAMQKPEFTKLMKDYMDEISDPKHRAEQEAYLEQLEKDNKVPENVNLVHPKAGFCLKLKRKEKNAEGIFEHAGKLFVNICQIDQVEKPKATKKGAGVSWSLPYSLGPMRHENDRSNQPHPTFDFAMNPDSIYRCKTDARFQKMVIDTAVDAVQQRITEVLQAEIQLEKETARVLRGVEAIGGKPAIMQLPKSKDNMKENKQTQSVTSSPIEKASVPKKQQPVQVLKPANEPKYTITHRGQIDLADFVNSDNRTIRCKRPKELVIKIQVPKVKSAKYLDVETSELALKLACNDKKIADYVLNLDLPYPVLEEKGSAKFDKTKRVLEITLPVQPPPQSEKLVDIAQPATLEQEEGKLVEEITSGIGTHTLTKDVSVDQKQDQPKEDTLAKEVSTDHKQKPIKHDRWVSKPSQAAITSTEKEKEDEEDEKKQEATKLEEILAAAKKAAQLPLPKAEDHSPPQVPEPARGTPDTVEELEETPEMEQGDNIEVTGEFQSSKVFLGPRVGYVFKSGGRGTGYYKDVARATPTPTITQKSDTPREEEQNPIDDSSKTERKSTLQLRNKAIFELD</sequence>
<reference evidence="7" key="1">
    <citation type="submission" date="2021-01" db="EMBL/GenBank/DDBJ databases">
        <authorList>
            <person name="Corre E."/>
            <person name="Pelletier E."/>
            <person name="Niang G."/>
            <person name="Scheremetjew M."/>
            <person name="Finn R."/>
            <person name="Kale V."/>
            <person name="Holt S."/>
            <person name="Cochrane G."/>
            <person name="Meng A."/>
            <person name="Brown T."/>
            <person name="Cohen L."/>
        </authorList>
    </citation>
    <scope>NUCLEOTIDE SEQUENCE</scope>
    <source>
        <strain evidence="7">NY070348D</strain>
    </source>
</reference>
<evidence type="ECO:0000259" key="5">
    <source>
        <dbReference type="Pfam" id="PF08190"/>
    </source>
</evidence>
<protein>
    <recommendedName>
        <fullName evidence="3">Protein kintoun</fullName>
    </recommendedName>
    <alternativeName>
        <fullName evidence="3">Dynein assembly factor 2, axonemal homolog</fullName>
    </alternativeName>
</protein>
<dbReference type="InterPro" id="IPR012981">
    <property type="entry name" value="PIH1_N"/>
</dbReference>
<dbReference type="InterPro" id="IPR050734">
    <property type="entry name" value="PIH1/Kintoun_subfamily"/>
</dbReference>
<dbReference type="PANTHER" id="PTHR22997:SF0">
    <property type="entry name" value="PIH1 DOMAIN-CONTAINING PROTEIN 1"/>
    <property type="match status" value="1"/>
</dbReference>
<dbReference type="CDD" id="cd06463">
    <property type="entry name" value="p23_like"/>
    <property type="match status" value="1"/>
</dbReference>
<feature type="compositionally biased region" description="Low complexity" evidence="4">
    <location>
        <begin position="477"/>
        <end position="490"/>
    </location>
</feature>
<evidence type="ECO:0000259" key="6">
    <source>
        <dbReference type="Pfam" id="PF18201"/>
    </source>
</evidence>
<dbReference type="GO" id="GO:0060285">
    <property type="term" value="P:cilium-dependent cell motility"/>
    <property type="evidence" value="ECO:0007669"/>
    <property type="project" value="UniProtKB-UniRule"/>
</dbReference>
<accession>A0A7S2S5N0</accession>
<comment type="subcellular location">
    <subcellularLocation>
        <location evidence="1 3">Cytoplasm</location>
    </subcellularLocation>
</comment>
<dbReference type="GO" id="GO:0070286">
    <property type="term" value="P:axonemal dynein complex assembly"/>
    <property type="evidence" value="ECO:0007669"/>
    <property type="project" value="UniProtKB-UniRule"/>
</dbReference>
<gene>
    <name evidence="7" type="ORF">QSP1433_LOCUS10552</name>
</gene>
<feature type="domain" description="PIH1D1/2/3 CS-like" evidence="6">
    <location>
        <begin position="270"/>
        <end position="371"/>
    </location>
</feature>
<dbReference type="EMBL" id="HBHK01016810">
    <property type="protein sequence ID" value="CAD9690260.1"/>
    <property type="molecule type" value="Transcribed_RNA"/>
</dbReference>
<dbReference type="Pfam" id="PF08190">
    <property type="entry name" value="PIH1"/>
    <property type="match status" value="1"/>
</dbReference>
<dbReference type="AlphaFoldDB" id="A0A7S2S5N0"/>